<dbReference type="Proteomes" id="UP001151760">
    <property type="component" value="Unassembled WGS sequence"/>
</dbReference>
<sequence length="158" mass="17629">GQKERDKPFKAITKQELASLRAQANGLFGNEKIWVEIPREILSVDEPEPQLLPNSLPLDLDLGDKRGNDPPINPLIPGSFRLKVVDQLTIHIPPSPHIAILSPRFNFRRTSLTGFPARSVRSSNAIALDSPYLLVLIIGTSQSRHHDKSESDSYYLSD</sequence>
<reference evidence="1" key="1">
    <citation type="journal article" date="2022" name="Int. J. Mol. Sci.">
        <title>Draft Genome of Tanacetum Coccineum: Genomic Comparison of Closely Related Tanacetum-Family Plants.</title>
        <authorList>
            <person name="Yamashiro T."/>
            <person name="Shiraishi A."/>
            <person name="Nakayama K."/>
            <person name="Satake H."/>
        </authorList>
    </citation>
    <scope>NUCLEOTIDE SEQUENCE</scope>
</reference>
<protein>
    <submittedName>
        <fullName evidence="1">Uncharacterized protein</fullName>
    </submittedName>
</protein>
<keyword evidence="2" id="KW-1185">Reference proteome</keyword>
<evidence type="ECO:0000313" key="2">
    <source>
        <dbReference type="Proteomes" id="UP001151760"/>
    </source>
</evidence>
<proteinExistence type="predicted"/>
<gene>
    <name evidence="1" type="ORF">Tco_0907976</name>
</gene>
<reference evidence="1" key="2">
    <citation type="submission" date="2022-01" db="EMBL/GenBank/DDBJ databases">
        <authorList>
            <person name="Yamashiro T."/>
            <person name="Shiraishi A."/>
            <person name="Satake H."/>
            <person name="Nakayama K."/>
        </authorList>
    </citation>
    <scope>NUCLEOTIDE SEQUENCE</scope>
</reference>
<organism evidence="1 2">
    <name type="scientific">Tanacetum coccineum</name>
    <dbReference type="NCBI Taxonomy" id="301880"/>
    <lineage>
        <taxon>Eukaryota</taxon>
        <taxon>Viridiplantae</taxon>
        <taxon>Streptophyta</taxon>
        <taxon>Embryophyta</taxon>
        <taxon>Tracheophyta</taxon>
        <taxon>Spermatophyta</taxon>
        <taxon>Magnoliopsida</taxon>
        <taxon>eudicotyledons</taxon>
        <taxon>Gunneridae</taxon>
        <taxon>Pentapetalae</taxon>
        <taxon>asterids</taxon>
        <taxon>campanulids</taxon>
        <taxon>Asterales</taxon>
        <taxon>Asteraceae</taxon>
        <taxon>Asteroideae</taxon>
        <taxon>Anthemideae</taxon>
        <taxon>Anthemidinae</taxon>
        <taxon>Tanacetum</taxon>
    </lineage>
</organism>
<feature type="non-terminal residue" evidence="1">
    <location>
        <position position="1"/>
    </location>
</feature>
<accession>A0ABQ5CKT6</accession>
<dbReference type="EMBL" id="BQNB010014400">
    <property type="protein sequence ID" value="GJT27701.1"/>
    <property type="molecule type" value="Genomic_DNA"/>
</dbReference>
<comment type="caution">
    <text evidence="1">The sequence shown here is derived from an EMBL/GenBank/DDBJ whole genome shotgun (WGS) entry which is preliminary data.</text>
</comment>
<evidence type="ECO:0000313" key="1">
    <source>
        <dbReference type="EMBL" id="GJT27701.1"/>
    </source>
</evidence>
<name>A0ABQ5CKT6_9ASTR</name>